<accession>A0A370GU31</accession>
<dbReference type="STRING" id="1210089.GCA_001613165_05658"/>
<dbReference type="OrthoDB" id="3698172at2"/>
<dbReference type="InterPro" id="IPR021414">
    <property type="entry name" value="DUF3054"/>
</dbReference>
<dbReference type="AlphaFoldDB" id="A0A370GU31"/>
<keyword evidence="1" id="KW-0812">Transmembrane</keyword>
<dbReference type="RefSeq" id="WP_068026155.1">
    <property type="nucleotide sequence ID" value="NZ_QQAZ01000010.1"/>
</dbReference>
<keyword evidence="1" id="KW-0472">Membrane</keyword>
<evidence type="ECO:0000313" key="2">
    <source>
        <dbReference type="EMBL" id="RDI46800.1"/>
    </source>
</evidence>
<feature type="transmembrane region" description="Helical" evidence="1">
    <location>
        <begin position="28"/>
        <end position="50"/>
    </location>
</feature>
<proteinExistence type="predicted"/>
<keyword evidence="1" id="KW-1133">Transmembrane helix</keyword>
<feature type="transmembrane region" description="Helical" evidence="1">
    <location>
        <begin position="71"/>
        <end position="93"/>
    </location>
</feature>
<keyword evidence="3" id="KW-1185">Reference proteome</keyword>
<dbReference type="Proteomes" id="UP000255355">
    <property type="component" value="Unassembled WGS sequence"/>
</dbReference>
<comment type="caution">
    <text evidence="2">The sequence shown here is derived from an EMBL/GenBank/DDBJ whole genome shotgun (WGS) entry which is preliminary data.</text>
</comment>
<evidence type="ECO:0000313" key="3">
    <source>
        <dbReference type="Proteomes" id="UP000255355"/>
    </source>
</evidence>
<dbReference type="EMBL" id="QQAZ01000010">
    <property type="protein sequence ID" value="RDI46800.1"/>
    <property type="molecule type" value="Genomic_DNA"/>
</dbReference>
<protein>
    <submittedName>
        <fullName evidence="2">DUF3054 family protein</fullName>
    </submittedName>
</protein>
<organism evidence="2 3">
    <name type="scientific">Nocardia mexicana</name>
    <dbReference type="NCBI Taxonomy" id="279262"/>
    <lineage>
        <taxon>Bacteria</taxon>
        <taxon>Bacillati</taxon>
        <taxon>Actinomycetota</taxon>
        <taxon>Actinomycetes</taxon>
        <taxon>Mycobacteriales</taxon>
        <taxon>Nocardiaceae</taxon>
        <taxon>Nocardia</taxon>
    </lineage>
</organism>
<gene>
    <name evidence="2" type="ORF">DFR68_110206</name>
</gene>
<sequence length="132" mass="14177">MKKLVPFVIDALLVIVFCAIGRRSHHEAVITGLLLTLWPFGTGLVVGWLLAAWIGARGEITAALRRFDAWALWPTGVVVWLSTLIIGMAMRVVSGQGTAGSFIVVAATVLALFLLGWRAAWRALVPAKSMPG</sequence>
<reference evidence="2 3" key="1">
    <citation type="submission" date="2018-07" db="EMBL/GenBank/DDBJ databases">
        <title>Genomic Encyclopedia of Type Strains, Phase IV (KMG-IV): sequencing the most valuable type-strain genomes for metagenomic binning, comparative biology and taxonomic classification.</title>
        <authorList>
            <person name="Goeker M."/>
        </authorList>
    </citation>
    <scope>NUCLEOTIDE SEQUENCE [LARGE SCALE GENOMIC DNA]</scope>
    <source>
        <strain evidence="2 3">DSM 44952</strain>
    </source>
</reference>
<evidence type="ECO:0000256" key="1">
    <source>
        <dbReference type="SAM" id="Phobius"/>
    </source>
</evidence>
<dbReference type="Pfam" id="PF11255">
    <property type="entry name" value="DUF3054"/>
    <property type="match status" value="1"/>
</dbReference>
<name>A0A370GU31_9NOCA</name>
<feature type="transmembrane region" description="Helical" evidence="1">
    <location>
        <begin position="99"/>
        <end position="120"/>
    </location>
</feature>